<accession>A0A392RTC0</accession>
<feature type="non-terminal residue" evidence="1">
    <location>
        <position position="1"/>
    </location>
</feature>
<reference evidence="1 2" key="1">
    <citation type="journal article" date="2018" name="Front. Plant Sci.">
        <title>Red Clover (Trifolium pratense) and Zigzag Clover (T. medium) - A Picture of Genomic Similarities and Differences.</title>
        <authorList>
            <person name="Dluhosova J."/>
            <person name="Istvanek J."/>
            <person name="Nedelnik J."/>
            <person name="Repkova J."/>
        </authorList>
    </citation>
    <scope>NUCLEOTIDE SEQUENCE [LARGE SCALE GENOMIC DNA]</scope>
    <source>
        <strain evidence="2">cv. 10/8</strain>
        <tissue evidence="1">Leaf</tissue>
    </source>
</reference>
<sequence length="57" mass="6711">PLKEPQFYQKKEATILRVMQSEGNLKDVQEIHNAKEKKQPRVALLATILVLTLHYYF</sequence>
<name>A0A392RTC0_9FABA</name>
<protein>
    <submittedName>
        <fullName evidence="1">Uncharacterized protein</fullName>
    </submittedName>
</protein>
<dbReference type="EMBL" id="LXQA010266956">
    <property type="protein sequence ID" value="MCI39397.1"/>
    <property type="molecule type" value="Genomic_DNA"/>
</dbReference>
<dbReference type="Proteomes" id="UP000265520">
    <property type="component" value="Unassembled WGS sequence"/>
</dbReference>
<evidence type="ECO:0000313" key="1">
    <source>
        <dbReference type="EMBL" id="MCI39397.1"/>
    </source>
</evidence>
<dbReference type="AlphaFoldDB" id="A0A392RTC0"/>
<organism evidence="1 2">
    <name type="scientific">Trifolium medium</name>
    <dbReference type="NCBI Taxonomy" id="97028"/>
    <lineage>
        <taxon>Eukaryota</taxon>
        <taxon>Viridiplantae</taxon>
        <taxon>Streptophyta</taxon>
        <taxon>Embryophyta</taxon>
        <taxon>Tracheophyta</taxon>
        <taxon>Spermatophyta</taxon>
        <taxon>Magnoliopsida</taxon>
        <taxon>eudicotyledons</taxon>
        <taxon>Gunneridae</taxon>
        <taxon>Pentapetalae</taxon>
        <taxon>rosids</taxon>
        <taxon>fabids</taxon>
        <taxon>Fabales</taxon>
        <taxon>Fabaceae</taxon>
        <taxon>Papilionoideae</taxon>
        <taxon>50 kb inversion clade</taxon>
        <taxon>NPAAA clade</taxon>
        <taxon>Hologalegina</taxon>
        <taxon>IRL clade</taxon>
        <taxon>Trifolieae</taxon>
        <taxon>Trifolium</taxon>
    </lineage>
</organism>
<keyword evidence="2" id="KW-1185">Reference proteome</keyword>
<proteinExistence type="predicted"/>
<comment type="caution">
    <text evidence="1">The sequence shown here is derived from an EMBL/GenBank/DDBJ whole genome shotgun (WGS) entry which is preliminary data.</text>
</comment>
<evidence type="ECO:0000313" key="2">
    <source>
        <dbReference type="Proteomes" id="UP000265520"/>
    </source>
</evidence>